<evidence type="ECO:0000259" key="4">
    <source>
        <dbReference type="Pfam" id="PF13363"/>
    </source>
</evidence>
<dbReference type="InterPro" id="IPR008979">
    <property type="entry name" value="Galactose-bd-like_sf"/>
</dbReference>
<feature type="non-terminal residue" evidence="6">
    <location>
        <position position="1"/>
    </location>
</feature>
<organism evidence="6 7">
    <name type="scientific">Sphaerobolus stellatus (strain SS14)</name>
    <dbReference type="NCBI Taxonomy" id="990650"/>
    <lineage>
        <taxon>Eukaryota</taxon>
        <taxon>Fungi</taxon>
        <taxon>Dikarya</taxon>
        <taxon>Basidiomycota</taxon>
        <taxon>Agaricomycotina</taxon>
        <taxon>Agaricomycetes</taxon>
        <taxon>Phallomycetidae</taxon>
        <taxon>Geastrales</taxon>
        <taxon>Sphaerobolaceae</taxon>
        <taxon>Sphaerobolus</taxon>
    </lineage>
</organism>
<dbReference type="Gene3D" id="2.102.20.10">
    <property type="entry name" value="Beta-galactosidase, domain 2"/>
    <property type="match status" value="1"/>
</dbReference>
<name>A0A0C9VM87_SPHS4</name>
<dbReference type="Gene3D" id="2.60.390.10">
    <property type="entry name" value="Beta-galactosidase, domain 3"/>
    <property type="match status" value="1"/>
</dbReference>
<evidence type="ECO:0000313" key="6">
    <source>
        <dbReference type="EMBL" id="KIJ39020.1"/>
    </source>
</evidence>
<gene>
    <name evidence="6" type="ORF">M422DRAFT_258174</name>
</gene>
<evidence type="ECO:0000259" key="3">
    <source>
        <dbReference type="Pfam" id="PF10435"/>
    </source>
</evidence>
<dbReference type="SUPFAM" id="SSF117100">
    <property type="entry name" value="Beta-galactosidase LacA, domain 3"/>
    <property type="match status" value="1"/>
</dbReference>
<dbReference type="Pfam" id="PF13363">
    <property type="entry name" value="BetaGal_dom3"/>
    <property type="match status" value="1"/>
</dbReference>
<dbReference type="InterPro" id="IPR025972">
    <property type="entry name" value="BetaGal_dom3"/>
</dbReference>
<dbReference type="InterPro" id="IPR037110">
    <property type="entry name" value="Betagal_dom2_sf"/>
</dbReference>
<dbReference type="Proteomes" id="UP000054279">
    <property type="component" value="Unassembled WGS sequence"/>
</dbReference>
<dbReference type="GO" id="GO:0004565">
    <property type="term" value="F:beta-galactosidase activity"/>
    <property type="evidence" value="ECO:0007669"/>
    <property type="project" value="UniProtKB-ARBA"/>
</dbReference>
<evidence type="ECO:0000256" key="1">
    <source>
        <dbReference type="ARBA" id="ARBA00022801"/>
    </source>
</evidence>
<dbReference type="InterPro" id="IPR018954">
    <property type="entry name" value="Betagal_dom2"/>
</dbReference>
<dbReference type="Pfam" id="PF13364">
    <property type="entry name" value="BetaGal_ABD2"/>
    <property type="match status" value="1"/>
</dbReference>
<dbReference type="InterPro" id="IPR036833">
    <property type="entry name" value="BetaGal_dom3_sf"/>
</dbReference>
<evidence type="ECO:0000259" key="5">
    <source>
        <dbReference type="Pfam" id="PF13364"/>
    </source>
</evidence>
<evidence type="ECO:0000313" key="7">
    <source>
        <dbReference type="Proteomes" id="UP000054279"/>
    </source>
</evidence>
<dbReference type="AlphaFoldDB" id="A0A0C9VM87"/>
<dbReference type="Gene3D" id="2.60.120.260">
    <property type="entry name" value="Galactose-binding domain-like"/>
    <property type="match status" value="1"/>
</dbReference>
<keyword evidence="7" id="KW-1185">Reference proteome</keyword>
<keyword evidence="1" id="KW-0378">Hydrolase</keyword>
<keyword evidence="2" id="KW-0326">Glycosidase</keyword>
<accession>A0A0C9VM87</accession>
<reference evidence="6 7" key="1">
    <citation type="submission" date="2014-06" db="EMBL/GenBank/DDBJ databases">
        <title>Evolutionary Origins and Diversification of the Mycorrhizal Mutualists.</title>
        <authorList>
            <consortium name="DOE Joint Genome Institute"/>
            <consortium name="Mycorrhizal Genomics Consortium"/>
            <person name="Kohler A."/>
            <person name="Kuo A."/>
            <person name="Nagy L.G."/>
            <person name="Floudas D."/>
            <person name="Copeland A."/>
            <person name="Barry K.W."/>
            <person name="Cichocki N."/>
            <person name="Veneault-Fourrey C."/>
            <person name="LaButti K."/>
            <person name="Lindquist E.A."/>
            <person name="Lipzen A."/>
            <person name="Lundell T."/>
            <person name="Morin E."/>
            <person name="Murat C."/>
            <person name="Riley R."/>
            <person name="Ohm R."/>
            <person name="Sun H."/>
            <person name="Tunlid A."/>
            <person name="Henrissat B."/>
            <person name="Grigoriev I.V."/>
            <person name="Hibbett D.S."/>
            <person name="Martin F."/>
        </authorList>
    </citation>
    <scope>NUCLEOTIDE SEQUENCE [LARGE SCALE GENOMIC DNA]</scope>
    <source>
        <strain evidence="6 7">SS14</strain>
    </source>
</reference>
<evidence type="ECO:0000256" key="2">
    <source>
        <dbReference type="ARBA" id="ARBA00023295"/>
    </source>
</evidence>
<dbReference type="HOGENOM" id="CLU_005732_0_0_1"/>
<protein>
    <submittedName>
        <fullName evidence="6">Unplaced genomic scaffold SPHSTscaffold_80, whole genome shotgun sequence</fullName>
    </submittedName>
</protein>
<dbReference type="Pfam" id="PF10435">
    <property type="entry name" value="BetaGal_dom2"/>
    <property type="match status" value="1"/>
</dbReference>
<feature type="domain" description="Beta-galactosidase" evidence="3">
    <location>
        <begin position="1"/>
        <end position="84"/>
    </location>
</feature>
<dbReference type="OrthoDB" id="1657402at2759"/>
<sequence length="411" mass="43772">IFTWFTIDKTDTIILYAFPGQQIEAVLPNIASSTILSQGFTSITAKISNTSLIITGSPSVGSTTFIKSGSTSIIIADKFTARTFWNPKIDTNASPYDVAPDVASVFISDPCLVRNASISTAGSILNILGDLNQTTRLEVLAPAAVTNITWNGVAVVTSATPQGTLKGTLSFTLKVPTLQLYRFVAGGLEEAGTSDAHKTPRGIRRYQLLGGGDFDTWKIIGNFGGEAGPDIVRGNLNEGGLFVERQGTHLPGYSTQNNSWTTGSTCNPLTTDLSAAGIKAFRASFNLNFPAGSDIPVALSFTRTFSSRHRSVIYVNGWQLGRFSSADGPQTLFLLPDGILNSSGNNTLLITLWSLDTQGAKFADIELVSTALVQSSKTPLPGNVSIVPAIMLKPIYLIISEMELGTAFLVY</sequence>
<proteinExistence type="predicted"/>
<dbReference type="EMBL" id="KN837155">
    <property type="protein sequence ID" value="KIJ39020.1"/>
    <property type="molecule type" value="Genomic_DNA"/>
</dbReference>
<dbReference type="InterPro" id="IPR025300">
    <property type="entry name" value="BetaGal_jelly_roll_dom"/>
</dbReference>
<feature type="domain" description="Beta-galactosidase jelly roll" evidence="5">
    <location>
        <begin position="242"/>
        <end position="357"/>
    </location>
</feature>
<dbReference type="SUPFAM" id="SSF49785">
    <property type="entry name" value="Galactose-binding domain-like"/>
    <property type="match status" value="1"/>
</dbReference>
<feature type="domain" description="Beta-galactosidase" evidence="4">
    <location>
        <begin position="85"/>
        <end position="165"/>
    </location>
</feature>